<dbReference type="InterPro" id="IPR013342">
    <property type="entry name" value="Mandelate_racemase_C"/>
</dbReference>
<evidence type="ECO:0000256" key="3">
    <source>
        <dbReference type="ARBA" id="ARBA00022842"/>
    </source>
</evidence>
<dbReference type="SFLD" id="SFLDS00001">
    <property type="entry name" value="Enolase"/>
    <property type="match status" value="1"/>
</dbReference>
<feature type="binding site" evidence="6">
    <location>
        <position position="215"/>
    </location>
    <ligand>
        <name>Mg(2+)</name>
        <dbReference type="ChEBI" id="CHEBI:18420"/>
    </ligand>
</feature>
<dbReference type="SMART" id="SM00922">
    <property type="entry name" value="MR_MLE"/>
    <property type="match status" value="1"/>
</dbReference>
<dbReference type="SFLD" id="SFLDG00180">
    <property type="entry name" value="muconate_cycloisomerase"/>
    <property type="match status" value="1"/>
</dbReference>
<dbReference type="GO" id="GO:0046872">
    <property type="term" value="F:metal ion binding"/>
    <property type="evidence" value="ECO:0007669"/>
    <property type="project" value="UniProtKB-KW"/>
</dbReference>
<dbReference type="Gene3D" id="3.20.20.120">
    <property type="entry name" value="Enolase-like C-terminal domain"/>
    <property type="match status" value="1"/>
</dbReference>
<organism evidence="9 10">
    <name type="scientific">Candidatus Roizmanbacteria bacterium RIFCSPHIGHO2_02_FULL_37_24</name>
    <dbReference type="NCBI Taxonomy" id="1802037"/>
    <lineage>
        <taxon>Bacteria</taxon>
        <taxon>Candidatus Roizmaniibacteriota</taxon>
    </lineage>
</organism>
<keyword evidence="4 7" id="KW-0413">Isomerase</keyword>
<dbReference type="CDD" id="cd03319">
    <property type="entry name" value="L-Ala-DL-Glu_epimerase"/>
    <property type="match status" value="1"/>
</dbReference>
<feature type="active site" description="Proton acceptor; specific for (S)-substrate epimerization" evidence="5">
    <location>
        <position position="264"/>
    </location>
</feature>
<dbReference type="InterPro" id="IPR036849">
    <property type="entry name" value="Enolase-like_C_sf"/>
</dbReference>
<dbReference type="PANTHER" id="PTHR48073">
    <property type="entry name" value="O-SUCCINYLBENZOATE SYNTHASE-RELATED"/>
    <property type="match status" value="1"/>
</dbReference>
<feature type="active site" description="Proton acceptor; specific for (R)-substrate epimerization" evidence="5">
    <location>
        <position position="161"/>
    </location>
</feature>
<dbReference type="Gene3D" id="3.30.390.10">
    <property type="entry name" value="Enolase-like, N-terminal domain"/>
    <property type="match status" value="1"/>
</dbReference>
<dbReference type="GO" id="GO:0016855">
    <property type="term" value="F:racemase and epimerase activity, acting on amino acids and derivatives"/>
    <property type="evidence" value="ECO:0007669"/>
    <property type="project" value="UniProtKB-UniRule"/>
</dbReference>
<evidence type="ECO:0000256" key="1">
    <source>
        <dbReference type="ARBA" id="ARBA00008031"/>
    </source>
</evidence>
<dbReference type="GO" id="GO:0009063">
    <property type="term" value="P:amino acid catabolic process"/>
    <property type="evidence" value="ECO:0007669"/>
    <property type="project" value="InterPro"/>
</dbReference>
<dbReference type="EMBL" id="MFZM01000043">
    <property type="protein sequence ID" value="OGK22448.1"/>
    <property type="molecule type" value="Genomic_DNA"/>
</dbReference>
<feature type="binding site" evidence="6">
    <location>
        <position position="189"/>
    </location>
    <ligand>
        <name>Mg(2+)</name>
        <dbReference type="ChEBI" id="CHEBI:18420"/>
    </ligand>
</feature>
<evidence type="ECO:0000256" key="6">
    <source>
        <dbReference type="PIRSR" id="PIRSR634603-3"/>
    </source>
</evidence>
<comment type="caution">
    <text evidence="9">The sequence shown here is derived from an EMBL/GenBank/DDBJ whole genome shotgun (WGS) entry which is preliminary data.</text>
</comment>
<accession>A0A1F7GU28</accession>
<dbReference type="InterPro" id="IPR018110">
    <property type="entry name" value="Mandel_Rmase/mucon_lact_enz_CS"/>
</dbReference>
<gene>
    <name evidence="9" type="ORF">A3C24_03945</name>
</gene>
<proteinExistence type="inferred from homology"/>
<evidence type="ECO:0000259" key="8">
    <source>
        <dbReference type="SMART" id="SM00922"/>
    </source>
</evidence>
<keyword evidence="2 6" id="KW-0479">Metal-binding</keyword>
<dbReference type="PROSITE" id="PS00909">
    <property type="entry name" value="MR_MLE_2"/>
    <property type="match status" value="1"/>
</dbReference>
<feature type="binding site" evidence="6">
    <location>
        <position position="240"/>
    </location>
    <ligand>
        <name>Mg(2+)</name>
        <dbReference type="ChEBI" id="CHEBI:18420"/>
    </ligand>
</feature>
<evidence type="ECO:0000256" key="2">
    <source>
        <dbReference type="ARBA" id="ARBA00022723"/>
    </source>
</evidence>
<feature type="domain" description="Mandelate racemase/muconate lactonizing enzyme C-terminal" evidence="8">
    <location>
        <begin position="140"/>
        <end position="236"/>
    </location>
</feature>
<dbReference type="InterPro" id="IPR034603">
    <property type="entry name" value="Dipeptide_epimerase"/>
</dbReference>
<evidence type="ECO:0000313" key="9">
    <source>
        <dbReference type="EMBL" id="OGK22448.1"/>
    </source>
</evidence>
<dbReference type="InterPro" id="IPR029065">
    <property type="entry name" value="Enolase_C-like"/>
</dbReference>
<dbReference type="InterPro" id="IPR029017">
    <property type="entry name" value="Enolase-like_N"/>
</dbReference>
<dbReference type="SUPFAM" id="SSF51604">
    <property type="entry name" value="Enolase C-terminal domain-like"/>
    <property type="match status" value="1"/>
</dbReference>
<dbReference type="PANTHER" id="PTHR48073:SF2">
    <property type="entry name" value="O-SUCCINYLBENZOATE SYNTHASE"/>
    <property type="match status" value="1"/>
</dbReference>
<reference evidence="9 10" key="1">
    <citation type="journal article" date="2016" name="Nat. Commun.">
        <title>Thousands of microbial genomes shed light on interconnected biogeochemical processes in an aquifer system.</title>
        <authorList>
            <person name="Anantharaman K."/>
            <person name="Brown C.T."/>
            <person name="Hug L.A."/>
            <person name="Sharon I."/>
            <person name="Castelle C.J."/>
            <person name="Probst A.J."/>
            <person name="Thomas B.C."/>
            <person name="Singh A."/>
            <person name="Wilkins M.J."/>
            <person name="Karaoz U."/>
            <person name="Brodie E.L."/>
            <person name="Williams K.H."/>
            <person name="Hubbard S.S."/>
            <person name="Banfield J.F."/>
        </authorList>
    </citation>
    <scope>NUCLEOTIDE SEQUENCE [LARGE SCALE GENOMIC DNA]</scope>
</reference>
<dbReference type="EC" id="5.1.1.-" evidence="7"/>
<keyword evidence="3 6" id="KW-0460">Magnesium</keyword>
<evidence type="ECO:0000313" key="10">
    <source>
        <dbReference type="Proteomes" id="UP000177159"/>
    </source>
</evidence>
<comment type="cofactor">
    <cofactor evidence="6 7">
        <name>Mg(2+)</name>
        <dbReference type="ChEBI" id="CHEBI:18420"/>
    </cofactor>
    <text evidence="6 7">Binds 1 Mg(2+) ion per subunit.</text>
</comment>
<protein>
    <recommendedName>
        <fullName evidence="7">Dipeptide epimerase</fullName>
        <ecNumber evidence="7">5.1.1.-</ecNumber>
    </recommendedName>
</protein>
<evidence type="ECO:0000256" key="4">
    <source>
        <dbReference type="ARBA" id="ARBA00023235"/>
    </source>
</evidence>
<evidence type="ECO:0000256" key="7">
    <source>
        <dbReference type="RuleBase" id="RU366006"/>
    </source>
</evidence>
<dbReference type="Pfam" id="PF13378">
    <property type="entry name" value="MR_MLE_C"/>
    <property type="match status" value="1"/>
</dbReference>
<sequence>MIKSIYISEKKLHLRKAFKITYEEVRNVDVIFLKITDSEGNIGLGSASPDTHVTGETSKKIHTSLKKYLTEDFFNMPLDHWYRYHEKIQIRFRGLPTTQACVEEALLNLFCNKYQIQLKNLFGGYRDTCQTMMTIGVLPYEETLAQVRKNIKIGYKTIKLKCGLNVNEDIKKIRAVKKILLKNHKLILDANQGYNLQEAIKLLKSISSLKIDLIEEPVKGGRIKDLKTLKQLDTVPIVADESILSLSDAFRFLTDDVVDGVNIKLIKCGGPINFLNIFHLAKSLSKITMIGCNYESTISMTTSVHLALALPIDFIDLDSGHLDFNDDPVKGGYTVHEGIIKLKKGLALL</sequence>
<evidence type="ECO:0000256" key="5">
    <source>
        <dbReference type="PIRSR" id="PIRSR634603-1"/>
    </source>
</evidence>
<dbReference type="AlphaFoldDB" id="A0A1F7GU28"/>
<dbReference type="SUPFAM" id="SSF54826">
    <property type="entry name" value="Enolase N-terminal domain-like"/>
    <property type="match status" value="1"/>
</dbReference>
<name>A0A1F7GU28_9BACT</name>
<comment type="similarity">
    <text evidence="1 7">Belongs to the mandelate racemase/muconate lactonizing enzyme family.</text>
</comment>
<dbReference type="Proteomes" id="UP000177159">
    <property type="component" value="Unassembled WGS sequence"/>
</dbReference>